<organism evidence="3">
    <name type="scientific">Solibacter usitatus (strain Ellin6076)</name>
    <dbReference type="NCBI Taxonomy" id="234267"/>
    <lineage>
        <taxon>Bacteria</taxon>
        <taxon>Pseudomonadati</taxon>
        <taxon>Acidobacteriota</taxon>
        <taxon>Terriglobia</taxon>
        <taxon>Bryobacterales</taxon>
        <taxon>Solibacteraceae</taxon>
        <taxon>Candidatus Solibacter</taxon>
    </lineage>
</organism>
<dbReference type="InterPro" id="IPR013783">
    <property type="entry name" value="Ig-like_fold"/>
</dbReference>
<accession>Q01WT5</accession>
<evidence type="ECO:0000256" key="1">
    <source>
        <dbReference type="SAM" id="SignalP"/>
    </source>
</evidence>
<feature type="signal peptide" evidence="1">
    <location>
        <begin position="1"/>
        <end position="25"/>
    </location>
</feature>
<dbReference type="SUPFAM" id="SSF81296">
    <property type="entry name" value="E set domains"/>
    <property type="match status" value="1"/>
</dbReference>
<keyword evidence="1" id="KW-0732">Signal</keyword>
<dbReference type="InterPro" id="IPR017803">
    <property type="entry name" value="CHP03437_C"/>
</dbReference>
<dbReference type="HOGENOM" id="CLU_517679_0_0_0"/>
<dbReference type="STRING" id="234267.Acid_4921"/>
<dbReference type="Gene3D" id="2.60.40.10">
    <property type="entry name" value="Immunoglobulins"/>
    <property type="match status" value="1"/>
</dbReference>
<evidence type="ECO:0000313" key="3">
    <source>
        <dbReference type="EMBL" id="ABJ85880.1"/>
    </source>
</evidence>
<dbReference type="KEGG" id="sus:Acid_4921"/>
<dbReference type="OrthoDB" id="114775at2"/>
<feature type="domain" description="IPT/TIG" evidence="2">
    <location>
        <begin position="323"/>
        <end position="394"/>
    </location>
</feature>
<dbReference type="EMBL" id="CP000473">
    <property type="protein sequence ID" value="ABJ85880.1"/>
    <property type="molecule type" value="Genomic_DNA"/>
</dbReference>
<name>Q01WT5_SOLUE</name>
<gene>
    <name evidence="3" type="ordered locus">Acid_4921</name>
</gene>
<protein>
    <recommendedName>
        <fullName evidence="2">IPT/TIG domain-containing protein</fullName>
    </recommendedName>
</protein>
<dbReference type="Pfam" id="PF01833">
    <property type="entry name" value="TIG"/>
    <property type="match status" value="1"/>
</dbReference>
<proteinExistence type="predicted"/>
<dbReference type="NCBIfam" id="TIGR03437">
    <property type="entry name" value="Soli_cterm"/>
    <property type="match status" value="1"/>
</dbReference>
<reference evidence="3" key="1">
    <citation type="submission" date="2006-10" db="EMBL/GenBank/DDBJ databases">
        <title>Complete sequence of Solibacter usitatus Ellin6076.</title>
        <authorList>
            <consortium name="US DOE Joint Genome Institute"/>
            <person name="Copeland A."/>
            <person name="Lucas S."/>
            <person name="Lapidus A."/>
            <person name="Barry K."/>
            <person name="Detter J.C."/>
            <person name="Glavina del Rio T."/>
            <person name="Hammon N."/>
            <person name="Israni S."/>
            <person name="Dalin E."/>
            <person name="Tice H."/>
            <person name="Pitluck S."/>
            <person name="Thompson L.S."/>
            <person name="Brettin T."/>
            <person name="Bruce D."/>
            <person name="Han C."/>
            <person name="Tapia R."/>
            <person name="Gilna P."/>
            <person name="Schmutz J."/>
            <person name="Larimer F."/>
            <person name="Land M."/>
            <person name="Hauser L."/>
            <person name="Kyrpides N."/>
            <person name="Mikhailova N."/>
            <person name="Janssen P.H."/>
            <person name="Kuske C.R."/>
            <person name="Richardson P."/>
        </authorList>
    </citation>
    <scope>NUCLEOTIDE SEQUENCE</scope>
    <source>
        <strain evidence="3">Ellin6076</strain>
    </source>
</reference>
<dbReference type="AlphaFoldDB" id="Q01WT5"/>
<evidence type="ECO:0000259" key="2">
    <source>
        <dbReference type="Pfam" id="PF01833"/>
    </source>
</evidence>
<feature type="chain" id="PRO_5004163553" description="IPT/TIG domain-containing protein" evidence="1">
    <location>
        <begin position="26"/>
        <end position="526"/>
    </location>
</feature>
<sequence length="526" mass="53945" precursor="true">MDHRCIFALVLALLPCLGAQTRSYALFTFDAPGSNATAVSAMNNAGEMVGSYHDAAGDHAFLRHTDGSFSPIDLPGAVAGRTSAIGINNAGQIVGAFTDSSGTHGFLRAPDGTFTTLEAGYSPAGINDHGDIVGTASAFTFPTLGYLRTSDGHITTFQAPGASQTWAAGLNNDGQIVGTYITGGSYSIGHGFLRAVDGSFTTLDVPGLEPRNMGTWAASINNRGQIAGYLLSYGYSFVRDADGTYTLVTGLGQTYAHAIDDNARLGGYVYDAGGTHGLLATLSGAGGPAPAIRAPLGVSSAAAFGGLQGIAPGTWIEIYGVNLARTTRSWQGSDFTGDNAPTTLDGVSVTVNGQPAYVSYISPGQVNAQVPATLGPETAQVVVIDNGQRTAPYTVKASALLPGIAAFPSESYSSVPLAITLPPDPVKAGDVITFFGIGFGDVTPSVPAGRITREANTLTSSVEITFDGVPAKVLYAGLSPGSVGLYQFNVVVPDSGTPMGDSIRYVGIVVRANGTSVPTVNLRIRQ</sequence>
<dbReference type="eggNOG" id="COG5563">
    <property type="taxonomic scope" value="Bacteria"/>
</dbReference>
<dbReference type="InParanoid" id="Q01WT5"/>
<dbReference type="InterPro" id="IPR002909">
    <property type="entry name" value="IPT_dom"/>
</dbReference>
<dbReference type="InterPro" id="IPR014756">
    <property type="entry name" value="Ig_E-set"/>
</dbReference>